<dbReference type="PANTHER" id="PTHR10039">
    <property type="entry name" value="AMELOGENIN"/>
    <property type="match status" value="1"/>
</dbReference>
<keyword evidence="1" id="KW-0677">Repeat</keyword>
<dbReference type="PROSITE" id="PS50837">
    <property type="entry name" value="NACHT"/>
    <property type="match status" value="1"/>
</dbReference>
<gene>
    <name evidence="3" type="ORF">B0H17DRAFT_833397</name>
</gene>
<feature type="non-terminal residue" evidence="3">
    <location>
        <position position="389"/>
    </location>
</feature>
<feature type="domain" description="NACHT" evidence="2">
    <location>
        <begin position="38"/>
        <end position="183"/>
    </location>
</feature>
<organism evidence="3 4">
    <name type="scientific">Mycena rosella</name>
    <name type="common">Pink bonnet</name>
    <name type="synonym">Agaricus rosellus</name>
    <dbReference type="NCBI Taxonomy" id="1033263"/>
    <lineage>
        <taxon>Eukaryota</taxon>
        <taxon>Fungi</taxon>
        <taxon>Dikarya</taxon>
        <taxon>Basidiomycota</taxon>
        <taxon>Agaricomycotina</taxon>
        <taxon>Agaricomycetes</taxon>
        <taxon>Agaricomycetidae</taxon>
        <taxon>Agaricales</taxon>
        <taxon>Marasmiineae</taxon>
        <taxon>Mycenaceae</taxon>
        <taxon>Mycena</taxon>
    </lineage>
</organism>
<proteinExistence type="predicted"/>
<protein>
    <recommendedName>
        <fullName evidence="2">NACHT domain-containing protein</fullName>
    </recommendedName>
</protein>
<name>A0AAD7CL51_MYCRO</name>
<sequence length="389" mass="43764">ALYDSAKSFPQPRCHPETRADILNDLYRWATVDDSIHSIIWLHGPAGAGKSAIMQTLCQRLQNNRCLGGAFFFKRGHTTRGNAKVLFATLAYQLALHHSHLKPIISQTVDDGPSVVGRDMAIQIRKLMIEPCTSLKNSAPLTFLIDGLDECEGDGTQQKLLCLLGNAASEPHHTLRILVASRPEPQIHQAFQRPGLVGHHHALNIEQSFTDVRNYLRSEFDRIHREHAETMFSVPAPWPTEPVLEELVTTSSGYFIYAATIIKFIDDADFRPIERLSAVIQNLPTECGTPFHALDELYSQILRGIPFRSRVLNILCVIVHGGYFGMLQPSRVIIEKLLGLDLGDVALTLRRLHSILLMPQDDTQFIQLHHKSFRDFLLDPNRSGNFYIG</sequence>
<evidence type="ECO:0000313" key="4">
    <source>
        <dbReference type="Proteomes" id="UP001221757"/>
    </source>
</evidence>
<evidence type="ECO:0000313" key="3">
    <source>
        <dbReference type="EMBL" id="KAJ7651439.1"/>
    </source>
</evidence>
<dbReference type="SUPFAM" id="SSF52540">
    <property type="entry name" value="P-loop containing nucleoside triphosphate hydrolases"/>
    <property type="match status" value="1"/>
</dbReference>
<dbReference type="Pfam" id="PF24883">
    <property type="entry name" value="NPHP3_N"/>
    <property type="match status" value="1"/>
</dbReference>
<dbReference type="InterPro" id="IPR027417">
    <property type="entry name" value="P-loop_NTPase"/>
</dbReference>
<dbReference type="InterPro" id="IPR007111">
    <property type="entry name" value="NACHT_NTPase"/>
</dbReference>
<keyword evidence="4" id="KW-1185">Reference proteome</keyword>
<dbReference type="EMBL" id="JARKIE010000361">
    <property type="protein sequence ID" value="KAJ7651439.1"/>
    <property type="molecule type" value="Genomic_DNA"/>
</dbReference>
<dbReference type="Proteomes" id="UP001221757">
    <property type="component" value="Unassembled WGS sequence"/>
</dbReference>
<dbReference type="InterPro" id="IPR056884">
    <property type="entry name" value="NPHP3-like_N"/>
</dbReference>
<comment type="caution">
    <text evidence="3">The sequence shown here is derived from an EMBL/GenBank/DDBJ whole genome shotgun (WGS) entry which is preliminary data.</text>
</comment>
<feature type="non-terminal residue" evidence="3">
    <location>
        <position position="1"/>
    </location>
</feature>
<dbReference type="PANTHER" id="PTHR10039:SF14">
    <property type="entry name" value="NACHT DOMAIN-CONTAINING PROTEIN"/>
    <property type="match status" value="1"/>
</dbReference>
<evidence type="ECO:0000256" key="1">
    <source>
        <dbReference type="ARBA" id="ARBA00022737"/>
    </source>
</evidence>
<dbReference type="AlphaFoldDB" id="A0AAD7CL51"/>
<accession>A0AAD7CL51</accession>
<reference evidence="3" key="1">
    <citation type="submission" date="2023-03" db="EMBL/GenBank/DDBJ databases">
        <title>Massive genome expansion in bonnet fungi (Mycena s.s.) driven by repeated elements and novel gene families across ecological guilds.</title>
        <authorList>
            <consortium name="Lawrence Berkeley National Laboratory"/>
            <person name="Harder C.B."/>
            <person name="Miyauchi S."/>
            <person name="Viragh M."/>
            <person name="Kuo A."/>
            <person name="Thoen E."/>
            <person name="Andreopoulos B."/>
            <person name="Lu D."/>
            <person name="Skrede I."/>
            <person name="Drula E."/>
            <person name="Henrissat B."/>
            <person name="Morin E."/>
            <person name="Kohler A."/>
            <person name="Barry K."/>
            <person name="LaButti K."/>
            <person name="Morin E."/>
            <person name="Salamov A."/>
            <person name="Lipzen A."/>
            <person name="Mereny Z."/>
            <person name="Hegedus B."/>
            <person name="Baldrian P."/>
            <person name="Stursova M."/>
            <person name="Weitz H."/>
            <person name="Taylor A."/>
            <person name="Grigoriev I.V."/>
            <person name="Nagy L.G."/>
            <person name="Martin F."/>
            <person name="Kauserud H."/>
        </authorList>
    </citation>
    <scope>NUCLEOTIDE SEQUENCE</scope>
    <source>
        <strain evidence="3">CBHHK067</strain>
    </source>
</reference>
<evidence type="ECO:0000259" key="2">
    <source>
        <dbReference type="PROSITE" id="PS50837"/>
    </source>
</evidence>
<dbReference type="Gene3D" id="3.40.50.300">
    <property type="entry name" value="P-loop containing nucleotide triphosphate hydrolases"/>
    <property type="match status" value="1"/>
</dbReference>